<sequence>MNSIFSKQPVSRRLGRGLMLAGIAGVFALAGVSTASAQSTTGSVFGKAPAGYAVSVRSATTGTGRTVHVDDSGRYSARELPNGVYTVTLKDKDQAVAKHPNVEVIVGRGVEVDFDCSKIKCGEIADAK</sequence>
<feature type="chain" id="PRO_5045847429" evidence="1">
    <location>
        <begin position="38"/>
        <end position="128"/>
    </location>
</feature>
<keyword evidence="1" id="KW-0732">Signal</keyword>
<dbReference type="SUPFAM" id="SSF49452">
    <property type="entry name" value="Starch-binding domain-like"/>
    <property type="match status" value="1"/>
</dbReference>
<evidence type="ECO:0000313" key="2">
    <source>
        <dbReference type="EMBL" id="MEY2181116.1"/>
    </source>
</evidence>
<keyword evidence="3" id="KW-1185">Reference proteome</keyword>
<reference evidence="2 3" key="1">
    <citation type="submission" date="2024-07" db="EMBL/GenBank/DDBJ databases">
        <title>Molecular mechanisms and environmental adaptations of flagellar loss and biofilm growth of Rhodanobacter under environmental stress.</title>
        <authorList>
            <person name="Chen M."/>
        </authorList>
    </citation>
    <scope>NUCLEOTIDE SEQUENCE [LARGE SCALE GENOMIC DNA]</scope>
    <source>
        <strain evidence="2 3">RS22</strain>
    </source>
</reference>
<feature type="signal peptide" evidence="1">
    <location>
        <begin position="1"/>
        <end position="37"/>
    </location>
</feature>
<gene>
    <name evidence="2" type="ORF">AB7878_01690</name>
</gene>
<protein>
    <submittedName>
        <fullName evidence="2">Carboxypeptidase-like regulatory domain-containing protein</fullName>
    </submittedName>
</protein>
<evidence type="ECO:0000313" key="3">
    <source>
        <dbReference type="Proteomes" id="UP001562159"/>
    </source>
</evidence>
<dbReference type="Proteomes" id="UP001562159">
    <property type="component" value="Unassembled WGS sequence"/>
</dbReference>
<dbReference type="Gene3D" id="2.60.40.1120">
    <property type="entry name" value="Carboxypeptidase-like, regulatory domain"/>
    <property type="match status" value="1"/>
</dbReference>
<proteinExistence type="predicted"/>
<dbReference type="InterPro" id="IPR013784">
    <property type="entry name" value="Carb-bd-like_fold"/>
</dbReference>
<name>A0ABV4ANW7_9GAMM</name>
<dbReference type="EMBL" id="JBGBPY010000001">
    <property type="protein sequence ID" value="MEY2181116.1"/>
    <property type="molecule type" value="Genomic_DNA"/>
</dbReference>
<organism evidence="2 3">
    <name type="scientific">Rhodanobacter humi</name>
    <dbReference type="NCBI Taxonomy" id="1888173"/>
    <lineage>
        <taxon>Bacteria</taxon>
        <taxon>Pseudomonadati</taxon>
        <taxon>Pseudomonadota</taxon>
        <taxon>Gammaproteobacteria</taxon>
        <taxon>Lysobacterales</taxon>
        <taxon>Rhodanobacteraceae</taxon>
        <taxon>Rhodanobacter</taxon>
    </lineage>
</organism>
<accession>A0ABV4ANW7</accession>
<dbReference type="Pfam" id="PF13620">
    <property type="entry name" value="CarboxypepD_reg"/>
    <property type="match status" value="1"/>
</dbReference>
<comment type="caution">
    <text evidence="2">The sequence shown here is derived from an EMBL/GenBank/DDBJ whole genome shotgun (WGS) entry which is preliminary data.</text>
</comment>
<evidence type="ECO:0000256" key="1">
    <source>
        <dbReference type="SAM" id="SignalP"/>
    </source>
</evidence>